<evidence type="ECO:0000259" key="5">
    <source>
        <dbReference type="SMART" id="SM00827"/>
    </source>
</evidence>
<dbReference type="InterPro" id="IPR050858">
    <property type="entry name" value="Mal-CoA-ACP_Trans/PKS_FabD"/>
</dbReference>
<evidence type="ECO:0000256" key="3">
    <source>
        <dbReference type="ARBA" id="ARBA00023315"/>
    </source>
</evidence>
<evidence type="ECO:0000256" key="2">
    <source>
        <dbReference type="ARBA" id="ARBA00022679"/>
    </source>
</evidence>
<dbReference type="InterPro" id="IPR004410">
    <property type="entry name" value="Malonyl_CoA-ACP_transAc_FabD"/>
</dbReference>
<dbReference type="NCBIfam" id="TIGR00128">
    <property type="entry name" value="fabD"/>
    <property type="match status" value="1"/>
</dbReference>
<dbReference type="InterPro" id="IPR049489">
    <property type="entry name" value="FabD-like_helical_ins"/>
</dbReference>
<accession>A0ABS4JEP6</accession>
<dbReference type="PANTHER" id="PTHR42681:SF1">
    <property type="entry name" value="MALONYL-COA-ACYL CARRIER PROTEIN TRANSACYLASE, MITOCHONDRIAL"/>
    <property type="match status" value="1"/>
</dbReference>
<dbReference type="InterPro" id="IPR014043">
    <property type="entry name" value="Acyl_transferase_dom"/>
</dbReference>
<dbReference type="Gene3D" id="3.40.366.10">
    <property type="entry name" value="Malonyl-Coenzyme A Acyl Carrier Protein, domain 2"/>
    <property type="match status" value="1"/>
</dbReference>
<evidence type="ECO:0000313" key="6">
    <source>
        <dbReference type="EMBL" id="MBP2000181.1"/>
    </source>
</evidence>
<dbReference type="InterPro" id="IPR016036">
    <property type="entry name" value="Malonyl_transacylase_ACP-bd"/>
</dbReference>
<dbReference type="Pfam" id="PF03060">
    <property type="entry name" value="NMO"/>
    <property type="match status" value="1"/>
</dbReference>
<name>A0ABS4JEP6_9BACL</name>
<gene>
    <name evidence="6" type="ORF">J2Z69_001200</name>
</gene>
<keyword evidence="2" id="KW-0808">Transferase</keyword>
<keyword evidence="7" id="KW-1185">Reference proteome</keyword>
<evidence type="ECO:0000313" key="7">
    <source>
        <dbReference type="Proteomes" id="UP001519288"/>
    </source>
</evidence>
<dbReference type="Pfam" id="PF00698">
    <property type="entry name" value="Acyl_transf_1"/>
    <property type="match status" value="1"/>
</dbReference>
<dbReference type="SMART" id="SM00827">
    <property type="entry name" value="PKS_AT"/>
    <property type="match status" value="1"/>
</dbReference>
<comment type="caution">
    <text evidence="6">The sequence shown here is derived from an EMBL/GenBank/DDBJ whole genome shotgun (WGS) entry which is preliminary data.</text>
</comment>
<dbReference type="SUPFAM" id="SSF51395">
    <property type="entry name" value="FMN-linked oxidoreductases"/>
    <property type="match status" value="1"/>
</dbReference>
<dbReference type="SUPFAM" id="SSF52151">
    <property type="entry name" value="FabD/lysophospholipase-like"/>
    <property type="match status" value="1"/>
</dbReference>
<keyword evidence="3" id="KW-0012">Acyltransferase</keyword>
<dbReference type="InterPro" id="IPR013785">
    <property type="entry name" value="Aldolase_TIM"/>
</dbReference>
<dbReference type="InterPro" id="IPR016035">
    <property type="entry name" value="Acyl_Trfase/lysoPLipase"/>
</dbReference>
<dbReference type="EMBL" id="JAGGLD010000001">
    <property type="protein sequence ID" value="MBP2000181.1"/>
    <property type="molecule type" value="Genomic_DNA"/>
</dbReference>
<dbReference type="Gene3D" id="3.30.70.250">
    <property type="entry name" value="Malonyl-CoA ACP transacylase, ACP-binding"/>
    <property type="match status" value="1"/>
</dbReference>
<dbReference type="NCBIfam" id="TIGR02814">
    <property type="entry name" value="pfaD_fam"/>
    <property type="match status" value="1"/>
</dbReference>
<dbReference type="Pfam" id="PF21607">
    <property type="entry name" value="FabD_helical_ins"/>
    <property type="match status" value="1"/>
</dbReference>
<reference evidence="6 7" key="1">
    <citation type="submission" date="2021-03" db="EMBL/GenBank/DDBJ databases">
        <title>Genomic Encyclopedia of Type Strains, Phase IV (KMG-IV): sequencing the most valuable type-strain genomes for metagenomic binning, comparative biology and taxonomic classification.</title>
        <authorList>
            <person name="Goeker M."/>
        </authorList>
    </citation>
    <scope>NUCLEOTIDE SEQUENCE [LARGE SCALE GENOMIC DNA]</scope>
    <source>
        <strain evidence="6 7">DSM 26806</strain>
    </source>
</reference>
<protein>
    <recommendedName>
        <fullName evidence="1">[acyl-carrier-protein] S-malonyltransferase</fullName>
        <ecNumber evidence="1">2.3.1.39</ecNumber>
    </recommendedName>
</protein>
<comment type="catalytic activity">
    <reaction evidence="4">
        <text>holo-[ACP] + malonyl-CoA = malonyl-[ACP] + CoA</text>
        <dbReference type="Rhea" id="RHEA:41792"/>
        <dbReference type="Rhea" id="RHEA-COMP:9623"/>
        <dbReference type="Rhea" id="RHEA-COMP:9685"/>
        <dbReference type="ChEBI" id="CHEBI:57287"/>
        <dbReference type="ChEBI" id="CHEBI:57384"/>
        <dbReference type="ChEBI" id="CHEBI:64479"/>
        <dbReference type="ChEBI" id="CHEBI:78449"/>
        <dbReference type="EC" id="2.3.1.39"/>
    </reaction>
</comment>
<sequence length="756" mass="84408">MVCFVFPGQGSQFKGMGGSLFAEFPVFTQKANAILDYSIEELCLHDSLDQLQHTEFTQPALYVVNALHYMKKVQELGRKPDYTAGHSLGEYNALFAAGAFDFETGLKLVKMRGELMSRAKGGGMAAIIGLDEQGVRDVLIQYGFRSLDIANYNSPRQIVISGPLADVKLAITRFETVPGVSMAVLLKTSGAFHSRYMEAIAEEYEKYVFPIQVKPLDIPVISNVNARCYQPDEMHTNLVKQLTSPVKWTETIRYLMGLGEIEFVEVGAGKVLTGLIRRIQAESEPLIISEQGCDVDPRISHLSSSLSTSISISQLGSPQFKQDYSLKYPYIQSGMYYGISSSEMVVKMARAGMLGFLGVDGLDLREIRNEVRLIQSKLSPSETFGVNLVHHMSHPEKETDIIDLLLELNVKVIEVSSFLGITPAIAKFRARGLRRTASGEVVADHKIIAKISRPEIAEVFLSPIPHSLIQDMLAQRLLSSEEARLLQEIPSAEDICVESETGGSNLCSSPYALLPTILQLRDRMMEKYKYMRQIRIGAAGGIGSPDGVVAAFMLGADFIVTGSINQLTVEARISNTAKNLLQQANVQDFQYAPIGELFEIGIKAPVLKKGLLYPARANKLYDLYRTYNSIEEIDQHDRKMIEDKYFYQSFEEIYLKVKQSSHPLDVDKMERNPKQKMAEIFKWYLKHATQLALIGDANHSVDFQIRSSPALGAFNEWVKGSHLEDWRNRHVDVIGMKLMEASAKVLNSRVHALLVD</sequence>
<dbReference type="RefSeq" id="WP_209859983.1">
    <property type="nucleotide sequence ID" value="NZ_JAGGLD010000001.1"/>
</dbReference>
<dbReference type="PANTHER" id="PTHR42681">
    <property type="entry name" value="MALONYL-COA-ACYL CARRIER PROTEIN TRANSACYLASE, MITOCHONDRIAL"/>
    <property type="match status" value="1"/>
</dbReference>
<dbReference type="InterPro" id="IPR001227">
    <property type="entry name" value="Ac_transferase_dom_sf"/>
</dbReference>
<evidence type="ECO:0000256" key="4">
    <source>
        <dbReference type="ARBA" id="ARBA00048462"/>
    </source>
</evidence>
<organism evidence="6 7">
    <name type="scientific">Paenibacillus shirakamiensis</name>
    <dbReference type="NCBI Taxonomy" id="1265935"/>
    <lineage>
        <taxon>Bacteria</taxon>
        <taxon>Bacillati</taxon>
        <taxon>Bacillota</taxon>
        <taxon>Bacilli</taxon>
        <taxon>Bacillales</taxon>
        <taxon>Paenibacillaceae</taxon>
        <taxon>Paenibacillus</taxon>
    </lineage>
</organism>
<dbReference type="EC" id="2.3.1.39" evidence="1"/>
<feature type="domain" description="Malonyl-CoA:ACP transacylase (MAT)" evidence="5">
    <location>
        <begin position="5"/>
        <end position="310"/>
    </location>
</feature>
<evidence type="ECO:0000256" key="1">
    <source>
        <dbReference type="ARBA" id="ARBA00013258"/>
    </source>
</evidence>
<dbReference type="Proteomes" id="UP001519288">
    <property type="component" value="Unassembled WGS sequence"/>
</dbReference>
<dbReference type="SUPFAM" id="SSF55048">
    <property type="entry name" value="Probable ACP-binding domain of malonyl-CoA ACP transacylase"/>
    <property type="match status" value="1"/>
</dbReference>
<dbReference type="InterPro" id="IPR014179">
    <property type="entry name" value="PfaD-like_TIM-barrel"/>
</dbReference>
<dbReference type="Gene3D" id="3.20.20.70">
    <property type="entry name" value="Aldolase class I"/>
    <property type="match status" value="2"/>
</dbReference>
<proteinExistence type="predicted"/>